<dbReference type="SUPFAM" id="SSF56112">
    <property type="entry name" value="Protein kinase-like (PK-like)"/>
    <property type="match status" value="1"/>
</dbReference>
<reference evidence="8" key="1">
    <citation type="journal article" date="2020" name="Front. Immunol.">
        <title>Comprehensive Evolutionary Analysis of Lamprey TNFR-Associated Factors (TRAFs) and Receptor-Interacting Protein Kinase (RIPKs) and Insights Into the Functional Characterization of TRAF3/6 and RIPK1.</title>
        <authorList>
            <person name="Hou J."/>
            <person name="Pang Y."/>
            <person name="Li Q."/>
        </authorList>
    </citation>
    <scope>NUCLEOTIDE SEQUENCE</scope>
</reference>
<dbReference type="InterPro" id="IPR000719">
    <property type="entry name" value="Prot_kinase_dom"/>
</dbReference>
<evidence type="ECO:0000256" key="5">
    <source>
        <dbReference type="SAM" id="MobiDB-lite"/>
    </source>
</evidence>
<keyword evidence="3 4" id="KW-0067">ATP-binding</keyword>
<dbReference type="PROSITE" id="PS50017">
    <property type="entry name" value="DEATH_DOMAIN"/>
    <property type="match status" value="1"/>
</dbReference>
<keyword evidence="8" id="KW-0808">Transferase</keyword>
<dbReference type="GO" id="GO:0031349">
    <property type="term" value="P:positive regulation of defense response"/>
    <property type="evidence" value="ECO:0007669"/>
    <property type="project" value="UniProtKB-ARBA"/>
</dbReference>
<dbReference type="InterPro" id="IPR001245">
    <property type="entry name" value="Ser-Thr/Tyr_kinase_cat_dom"/>
</dbReference>
<keyword evidence="1" id="KW-0723">Serine/threonine-protein kinase</keyword>
<feature type="domain" description="Protein kinase" evidence="6">
    <location>
        <begin position="14"/>
        <end position="296"/>
    </location>
</feature>
<dbReference type="PROSITE" id="PS00107">
    <property type="entry name" value="PROTEIN_KINASE_ATP"/>
    <property type="match status" value="1"/>
</dbReference>
<keyword evidence="8" id="KW-0418">Kinase</keyword>
<organism evidence="8">
    <name type="scientific">Lethenteron reissneri</name>
    <name type="common">Far Eastern brook lamprey</name>
    <name type="synonym">Lampetra reissneri</name>
    <dbReference type="NCBI Taxonomy" id="7753"/>
    <lineage>
        <taxon>Eukaryota</taxon>
        <taxon>Metazoa</taxon>
        <taxon>Chordata</taxon>
        <taxon>Craniata</taxon>
        <taxon>Vertebrata</taxon>
        <taxon>Cyclostomata</taxon>
        <taxon>Hyperoartia</taxon>
        <taxon>Petromyzontiformes</taxon>
        <taxon>Petromyzontidae</taxon>
        <taxon>Lethenteron</taxon>
    </lineage>
</organism>
<accession>A0A6M4RTG9</accession>
<dbReference type="PANTHER" id="PTHR44329:SF6">
    <property type="entry name" value="RECEPTOR-INTERACTING SERINE_THREONINE-PROTEIN KINASE 1"/>
    <property type="match status" value="1"/>
</dbReference>
<gene>
    <name evidence="8" type="primary">RIPK1a</name>
</gene>
<dbReference type="GO" id="GO:0043123">
    <property type="term" value="P:positive regulation of canonical NF-kappaB signal transduction"/>
    <property type="evidence" value="ECO:0007669"/>
    <property type="project" value="UniProtKB-ARBA"/>
</dbReference>
<evidence type="ECO:0000256" key="1">
    <source>
        <dbReference type="ARBA" id="ARBA00022527"/>
    </source>
</evidence>
<dbReference type="PANTHER" id="PTHR44329">
    <property type="entry name" value="SERINE/THREONINE-PROTEIN KINASE TNNI3K-RELATED"/>
    <property type="match status" value="1"/>
</dbReference>
<dbReference type="InterPro" id="IPR011029">
    <property type="entry name" value="DEATH-like_dom_sf"/>
</dbReference>
<dbReference type="AlphaFoldDB" id="A0A6M4RTG9"/>
<keyword evidence="8" id="KW-0675">Receptor</keyword>
<feature type="compositionally biased region" description="Basic and acidic residues" evidence="5">
    <location>
        <begin position="482"/>
        <end position="503"/>
    </location>
</feature>
<dbReference type="InterPro" id="IPR051681">
    <property type="entry name" value="Ser/Thr_Kinases-Pseudokinases"/>
</dbReference>
<feature type="compositionally biased region" description="Low complexity" evidence="5">
    <location>
        <begin position="626"/>
        <end position="637"/>
    </location>
</feature>
<feature type="region of interest" description="Disordered" evidence="5">
    <location>
        <begin position="608"/>
        <end position="643"/>
    </location>
</feature>
<dbReference type="GO" id="GO:0004706">
    <property type="term" value="F:JUN kinase kinase kinase activity"/>
    <property type="evidence" value="ECO:0007669"/>
    <property type="project" value="TreeGrafter"/>
</dbReference>
<dbReference type="GO" id="GO:0009893">
    <property type="term" value="P:positive regulation of metabolic process"/>
    <property type="evidence" value="ECO:0007669"/>
    <property type="project" value="UniProtKB-ARBA"/>
</dbReference>
<keyword evidence="2 4" id="KW-0547">Nucleotide-binding</keyword>
<evidence type="ECO:0000256" key="3">
    <source>
        <dbReference type="ARBA" id="ARBA00022840"/>
    </source>
</evidence>
<dbReference type="Gene3D" id="1.10.533.10">
    <property type="entry name" value="Death Domain, Fas"/>
    <property type="match status" value="1"/>
</dbReference>
<dbReference type="GO" id="GO:0045087">
    <property type="term" value="P:innate immune response"/>
    <property type="evidence" value="ECO:0007669"/>
    <property type="project" value="UniProtKB-ARBA"/>
</dbReference>
<dbReference type="Pfam" id="PF07714">
    <property type="entry name" value="PK_Tyr_Ser-Thr"/>
    <property type="match status" value="1"/>
</dbReference>
<dbReference type="PROSITE" id="PS00108">
    <property type="entry name" value="PROTEIN_KINASE_ST"/>
    <property type="match status" value="1"/>
</dbReference>
<evidence type="ECO:0000256" key="2">
    <source>
        <dbReference type="ARBA" id="ARBA00022741"/>
    </source>
</evidence>
<name>A0A6M4RTG9_LETRI</name>
<sequence>MEEAGEFLLDPKDFVKKKSLGSGRYGEVHECTHPHFGIVAIKQVFSGMGSSSQYMQLESLKDEAKILRKLKNPCIVELFGVILQEDNYSLVLEYMCHGNLLDFLHKGKEKVPWCLRARIMLDVIEGMLYVHSQKIIHQDLKPENVLVNGDFHAKIADFGVSICKTWSRLGKEEQTRRSSVSGEKKKKLGMGTTAYMAPERFNNVNLRANEKTDVYSFAILTWVIITQREPYEHLQCGDQTTYDVLKNCTEKNQRPDMELIPPNSPYTMIELMKSCWNQLPEKRPSFSDCKKDVETLYNSYKEEIPAAVTKMQMLLGVEPKISDQHHDIPPQSSFKSQSDELLGSASSNRSLEDFDPKTLVADDSLLVTDCGTKPMENEEPRISCLSEDEHTLTKLQDERDYHGKNISMNQHLPVNRDQDLAYVMNRRVSNMPSEDAEEPRRTRAGPVEYQAPEATSSGRGNSEALRTSPHACGVQPSSSTYQERHFFHDGSRHLEDSPRHRDPPSSLSSTKSFAPLPEVNVAGGPASQKGAAVPSGRYSGQPPAGRATYPEPRAQHPMPSGVLPSQVMDGWPFNGKQFPGMESLGAALSNSTSGFKVHISHGENIQIGNNNVINLNPKSKPRYQPSQRGSSSESQRSAKPDFNLESFRVAGMTRKIDEKDVDILRGNLFKDWKHCARHLGVDESQISAISHDYDRDGQQEMIVQMLNSWRRLMGRQATVSNPIKPSFPGTLHRDTDSVEQKLNKPHTELNPMRAHRIETGELKV</sequence>
<feature type="compositionally biased region" description="Polar residues" evidence="5">
    <location>
        <begin position="608"/>
        <end position="617"/>
    </location>
</feature>
<dbReference type="SMART" id="SM00220">
    <property type="entry name" value="S_TKc"/>
    <property type="match status" value="1"/>
</dbReference>
<feature type="binding site" evidence="4">
    <location>
        <position position="42"/>
    </location>
    <ligand>
        <name>ATP</name>
        <dbReference type="ChEBI" id="CHEBI:30616"/>
    </ligand>
</feature>
<feature type="region of interest" description="Disordered" evidence="5">
    <location>
        <begin position="322"/>
        <end position="349"/>
    </location>
</feature>
<evidence type="ECO:0000259" key="7">
    <source>
        <dbReference type="PROSITE" id="PS50017"/>
    </source>
</evidence>
<dbReference type="InterPro" id="IPR017441">
    <property type="entry name" value="Protein_kinase_ATP_BS"/>
</dbReference>
<dbReference type="Pfam" id="PF00531">
    <property type="entry name" value="Death"/>
    <property type="match status" value="1"/>
</dbReference>
<protein>
    <submittedName>
        <fullName evidence="8">Receptor-interacting serine/threonine-protein kinase 1a</fullName>
    </submittedName>
</protein>
<evidence type="ECO:0000313" key="8">
    <source>
        <dbReference type="EMBL" id="QJS39779.1"/>
    </source>
</evidence>
<dbReference type="SUPFAM" id="SSF47986">
    <property type="entry name" value="DEATH domain"/>
    <property type="match status" value="1"/>
</dbReference>
<dbReference type="InterPro" id="IPR008271">
    <property type="entry name" value="Ser/Thr_kinase_AS"/>
</dbReference>
<dbReference type="SMR" id="A0A6M4RTG9"/>
<dbReference type="PROSITE" id="PS50011">
    <property type="entry name" value="PROTEIN_KINASE_DOM"/>
    <property type="match status" value="1"/>
</dbReference>
<dbReference type="Gene3D" id="1.10.510.10">
    <property type="entry name" value="Transferase(Phosphotransferase) domain 1"/>
    <property type="match status" value="1"/>
</dbReference>
<dbReference type="InterPro" id="IPR011009">
    <property type="entry name" value="Kinase-like_dom_sf"/>
</dbReference>
<evidence type="ECO:0000256" key="4">
    <source>
        <dbReference type="PROSITE-ProRule" id="PRU10141"/>
    </source>
</evidence>
<dbReference type="GO" id="GO:0005524">
    <property type="term" value="F:ATP binding"/>
    <property type="evidence" value="ECO:0007669"/>
    <property type="project" value="UniProtKB-UniRule"/>
</dbReference>
<evidence type="ECO:0000259" key="6">
    <source>
        <dbReference type="PROSITE" id="PS50011"/>
    </source>
</evidence>
<proteinExistence type="evidence at transcript level"/>
<dbReference type="GO" id="GO:0071345">
    <property type="term" value="P:cellular response to cytokine stimulus"/>
    <property type="evidence" value="ECO:0007669"/>
    <property type="project" value="UniProtKB-ARBA"/>
</dbReference>
<dbReference type="EMBL" id="MN764211">
    <property type="protein sequence ID" value="QJS39779.1"/>
    <property type="molecule type" value="mRNA"/>
</dbReference>
<feature type="domain" description="Death" evidence="7">
    <location>
        <begin position="671"/>
        <end position="721"/>
    </location>
</feature>
<dbReference type="InterPro" id="IPR000488">
    <property type="entry name" value="Death_dom"/>
</dbReference>
<feature type="region of interest" description="Disordered" evidence="5">
    <location>
        <begin position="428"/>
        <end position="558"/>
    </location>
</feature>